<keyword evidence="3" id="KW-1185">Reference proteome</keyword>
<accession>A0ABW1JBV3</accession>
<evidence type="ECO:0000313" key="3">
    <source>
        <dbReference type="Proteomes" id="UP001596189"/>
    </source>
</evidence>
<protein>
    <submittedName>
        <fullName evidence="2">Phosphotransferase</fullName>
    </submittedName>
</protein>
<dbReference type="Pfam" id="PF01636">
    <property type="entry name" value="APH"/>
    <property type="match status" value="1"/>
</dbReference>
<name>A0ABW1JBV3_9ACTN</name>
<feature type="domain" description="Aminoglycoside phosphotransferase" evidence="1">
    <location>
        <begin position="121"/>
        <end position="188"/>
    </location>
</feature>
<evidence type="ECO:0000313" key="2">
    <source>
        <dbReference type="EMBL" id="MFC6006372.1"/>
    </source>
</evidence>
<reference evidence="3" key="1">
    <citation type="journal article" date="2019" name="Int. J. Syst. Evol. Microbiol.">
        <title>The Global Catalogue of Microorganisms (GCM) 10K type strain sequencing project: providing services to taxonomists for standard genome sequencing and annotation.</title>
        <authorList>
            <consortium name="The Broad Institute Genomics Platform"/>
            <consortium name="The Broad Institute Genome Sequencing Center for Infectious Disease"/>
            <person name="Wu L."/>
            <person name="Ma J."/>
        </authorList>
    </citation>
    <scope>NUCLEOTIDE SEQUENCE [LARGE SCALE GENOMIC DNA]</scope>
    <source>
        <strain evidence="3">KACC 14249</strain>
    </source>
</reference>
<sequence length="272" mass="30285">MPEEEPLTGGNTTVVVRVGATVRRPVGPWTPAVHDLLNHLTAVGFAGSPQVLGIDDADREILEFVPGDVGRLTEAEPLPAWFRTPESCWSIGRWIRDFQSAQAGLVVDPAKPWRRAEGTALGPDDVIVHHDVSPYNTVRRPDGSLVVLDWDFARPGDPIEDLAWAAWRWVPLMTGRRWHAEYGVGADEDVRRRQERNLAGLLDGYGPSKRQRRALADAIARQMSGHAADLDDMARSDPVFARLVDLDYARAARRDAEWWVHADLARSSLLAR</sequence>
<dbReference type="EMBL" id="JBHSRD010000002">
    <property type="protein sequence ID" value="MFC6006372.1"/>
    <property type="molecule type" value="Genomic_DNA"/>
</dbReference>
<dbReference type="Proteomes" id="UP001596189">
    <property type="component" value="Unassembled WGS sequence"/>
</dbReference>
<evidence type="ECO:0000259" key="1">
    <source>
        <dbReference type="Pfam" id="PF01636"/>
    </source>
</evidence>
<dbReference type="RefSeq" id="WP_345717210.1">
    <property type="nucleotide sequence ID" value="NZ_BAABFP010000005.1"/>
</dbReference>
<dbReference type="InterPro" id="IPR011009">
    <property type="entry name" value="Kinase-like_dom_sf"/>
</dbReference>
<comment type="caution">
    <text evidence="2">The sequence shown here is derived from an EMBL/GenBank/DDBJ whole genome shotgun (WGS) entry which is preliminary data.</text>
</comment>
<gene>
    <name evidence="2" type="ORF">ACFQDO_04440</name>
</gene>
<dbReference type="InterPro" id="IPR002575">
    <property type="entry name" value="Aminoglycoside_PTrfase"/>
</dbReference>
<organism evidence="2 3">
    <name type="scientific">Angustibacter luteus</name>
    <dbReference type="NCBI Taxonomy" id="658456"/>
    <lineage>
        <taxon>Bacteria</taxon>
        <taxon>Bacillati</taxon>
        <taxon>Actinomycetota</taxon>
        <taxon>Actinomycetes</taxon>
        <taxon>Kineosporiales</taxon>
        <taxon>Kineosporiaceae</taxon>
    </lineage>
</organism>
<dbReference type="Gene3D" id="3.90.1200.10">
    <property type="match status" value="1"/>
</dbReference>
<dbReference type="SUPFAM" id="SSF56112">
    <property type="entry name" value="Protein kinase-like (PK-like)"/>
    <property type="match status" value="1"/>
</dbReference>
<proteinExistence type="predicted"/>